<dbReference type="InterPro" id="IPR044153">
    <property type="entry name" value="PIN_Pae0151-like"/>
</dbReference>
<dbReference type="OrthoDB" id="1524147at2"/>
<dbReference type="CDD" id="cd09873">
    <property type="entry name" value="PIN_Pae0151-like"/>
    <property type="match status" value="1"/>
</dbReference>
<dbReference type="Pfam" id="PF01850">
    <property type="entry name" value="PIN"/>
    <property type="match status" value="1"/>
</dbReference>
<evidence type="ECO:0000313" key="3">
    <source>
        <dbReference type="EMBL" id="PSC02599.1"/>
    </source>
</evidence>
<organism evidence="3 4">
    <name type="scientific">Alsobacter soli</name>
    <dbReference type="NCBI Taxonomy" id="2109933"/>
    <lineage>
        <taxon>Bacteria</taxon>
        <taxon>Pseudomonadati</taxon>
        <taxon>Pseudomonadota</taxon>
        <taxon>Alphaproteobacteria</taxon>
        <taxon>Hyphomicrobiales</taxon>
        <taxon>Alsobacteraceae</taxon>
        <taxon>Alsobacter</taxon>
    </lineage>
</organism>
<evidence type="ECO:0000313" key="4">
    <source>
        <dbReference type="Proteomes" id="UP000239772"/>
    </source>
</evidence>
<dbReference type="InterPro" id="IPR029060">
    <property type="entry name" value="PIN-like_dom_sf"/>
</dbReference>
<name>A0A2T1HLZ9_9HYPH</name>
<evidence type="ECO:0000256" key="1">
    <source>
        <dbReference type="ARBA" id="ARBA00022842"/>
    </source>
</evidence>
<reference evidence="4" key="1">
    <citation type="submission" date="2018-03" db="EMBL/GenBank/DDBJ databases">
        <authorList>
            <person name="Sun L."/>
            <person name="Liu H."/>
            <person name="Chen W."/>
            <person name="Huang K."/>
            <person name="Liu W."/>
            <person name="Gao X."/>
        </authorList>
    </citation>
    <scope>NUCLEOTIDE SEQUENCE [LARGE SCALE GENOMIC DNA]</scope>
    <source>
        <strain evidence="4">SH9</strain>
    </source>
</reference>
<dbReference type="RefSeq" id="WP_106340516.1">
    <property type="nucleotide sequence ID" value="NZ_PVZS01000047.1"/>
</dbReference>
<protein>
    <recommendedName>
        <fullName evidence="2">PIN domain-containing protein</fullName>
    </recommendedName>
</protein>
<accession>A0A2T1HLZ9</accession>
<dbReference type="PANTHER" id="PTHR35901:SF1">
    <property type="entry name" value="EXONUCLEASE VAPC9"/>
    <property type="match status" value="1"/>
</dbReference>
<gene>
    <name evidence="3" type="ORF">SLNSH_23270</name>
</gene>
<keyword evidence="1" id="KW-0460">Magnesium</keyword>
<keyword evidence="4" id="KW-1185">Reference proteome</keyword>
<feature type="domain" description="PIN" evidence="2">
    <location>
        <begin position="6"/>
        <end position="124"/>
    </location>
</feature>
<proteinExistence type="predicted"/>
<dbReference type="Proteomes" id="UP000239772">
    <property type="component" value="Unassembled WGS sequence"/>
</dbReference>
<dbReference type="Gene3D" id="3.40.50.1010">
    <property type="entry name" value="5'-nuclease"/>
    <property type="match status" value="1"/>
</dbReference>
<dbReference type="AlphaFoldDB" id="A0A2T1HLZ9"/>
<comment type="caution">
    <text evidence="3">The sequence shown here is derived from an EMBL/GenBank/DDBJ whole genome shotgun (WGS) entry which is preliminary data.</text>
</comment>
<sequence length="141" mass="15371">MKPTSLIDASVALTWFTASEDTAAGLALLEAHRVRAPDILPSEIRGVLRTLAAQGELSAQQLADMERRLSRLAIEMLPTDAHLREAFKLAQVLSEPVYACIYLALAIALDVPLVTADRRFCMAARRCPATARHVRHIGQAA</sequence>
<dbReference type="InterPro" id="IPR002716">
    <property type="entry name" value="PIN_dom"/>
</dbReference>
<dbReference type="PANTHER" id="PTHR35901">
    <property type="entry name" value="RIBONUCLEASE VAPC3"/>
    <property type="match status" value="1"/>
</dbReference>
<dbReference type="InterPro" id="IPR051619">
    <property type="entry name" value="TypeII_TA_RNase_PINc/VapC"/>
</dbReference>
<dbReference type="SUPFAM" id="SSF88723">
    <property type="entry name" value="PIN domain-like"/>
    <property type="match status" value="1"/>
</dbReference>
<dbReference type="EMBL" id="PVZS01000047">
    <property type="protein sequence ID" value="PSC02599.1"/>
    <property type="molecule type" value="Genomic_DNA"/>
</dbReference>
<evidence type="ECO:0000259" key="2">
    <source>
        <dbReference type="Pfam" id="PF01850"/>
    </source>
</evidence>